<reference evidence="5 6" key="1">
    <citation type="submission" date="2019-03" db="EMBL/GenBank/DDBJ databases">
        <title>Draft genome sequence data and analysis of a Fermenting Bacterium, Soehngenia longevitae strain 1933PT, isolated from petroleum reservoir in Azerbaijan.</title>
        <authorList>
            <person name="Grouzdev D.S."/>
            <person name="Bidzhieva S.K."/>
            <person name="Sokolova D.S."/>
            <person name="Tourova T.P."/>
            <person name="Poltaraus A.B."/>
            <person name="Nazina T.N."/>
        </authorList>
    </citation>
    <scope>NUCLEOTIDE SEQUENCE [LARGE SCALE GENOMIC DNA]</scope>
    <source>
        <strain evidence="5 6">1933P</strain>
    </source>
</reference>
<dbReference type="SMART" id="SM00354">
    <property type="entry name" value="HTH_LACI"/>
    <property type="match status" value="1"/>
</dbReference>
<name>A0A4Z0D578_9FIRM</name>
<evidence type="ECO:0000256" key="1">
    <source>
        <dbReference type="ARBA" id="ARBA00023015"/>
    </source>
</evidence>
<dbReference type="RefSeq" id="WP_135271450.1">
    <property type="nucleotide sequence ID" value="NZ_SRIB01000010.1"/>
</dbReference>
<dbReference type="Gene3D" id="3.40.50.2300">
    <property type="match status" value="2"/>
</dbReference>
<evidence type="ECO:0000256" key="3">
    <source>
        <dbReference type="ARBA" id="ARBA00023163"/>
    </source>
</evidence>
<accession>A0A4Z0D578</accession>
<dbReference type="SUPFAM" id="SSF47413">
    <property type="entry name" value="lambda repressor-like DNA-binding domains"/>
    <property type="match status" value="1"/>
</dbReference>
<dbReference type="GO" id="GO:0003700">
    <property type="term" value="F:DNA-binding transcription factor activity"/>
    <property type="evidence" value="ECO:0007669"/>
    <property type="project" value="TreeGrafter"/>
</dbReference>
<dbReference type="OrthoDB" id="9788209at2"/>
<dbReference type="GO" id="GO:0000976">
    <property type="term" value="F:transcription cis-regulatory region binding"/>
    <property type="evidence" value="ECO:0007669"/>
    <property type="project" value="TreeGrafter"/>
</dbReference>
<proteinExistence type="predicted"/>
<dbReference type="EMBL" id="SRIB01000010">
    <property type="protein sequence ID" value="TFZ39682.1"/>
    <property type="molecule type" value="Genomic_DNA"/>
</dbReference>
<evidence type="ECO:0000313" key="5">
    <source>
        <dbReference type="EMBL" id="TFZ39682.1"/>
    </source>
</evidence>
<keyword evidence="6" id="KW-1185">Reference proteome</keyword>
<dbReference type="PRINTS" id="PR00036">
    <property type="entry name" value="HTHLACI"/>
</dbReference>
<dbReference type="InterPro" id="IPR000843">
    <property type="entry name" value="HTH_LacI"/>
</dbReference>
<evidence type="ECO:0000259" key="4">
    <source>
        <dbReference type="PROSITE" id="PS50932"/>
    </source>
</evidence>
<evidence type="ECO:0000256" key="2">
    <source>
        <dbReference type="ARBA" id="ARBA00023125"/>
    </source>
</evidence>
<keyword evidence="3" id="KW-0804">Transcription</keyword>
<dbReference type="CDD" id="cd01392">
    <property type="entry name" value="HTH_LacI"/>
    <property type="match status" value="1"/>
</dbReference>
<dbReference type="PROSITE" id="PS00356">
    <property type="entry name" value="HTH_LACI_1"/>
    <property type="match status" value="1"/>
</dbReference>
<evidence type="ECO:0000313" key="6">
    <source>
        <dbReference type="Proteomes" id="UP000298381"/>
    </source>
</evidence>
<dbReference type="InterPro" id="IPR010982">
    <property type="entry name" value="Lambda_DNA-bd_dom_sf"/>
</dbReference>
<sequence>MQSIKRTTIKDVAKMANVSPSTVSRVISNSPRISEETAKRVKYCMNELGYYPNAIARSLANKTSNTIGLIMPVRPGETLLNPFFQEALRGIVRGATVCSYDVLLATFQGGEDEIDSMRKLISASKIDGVILMTSRVNDNAIKYLREINFPFCVIGSPLDDKQIFNHVDNDNITASYELTKHLIDEGKKKIAIIAGDKNLIATVHRIKGYEKALIETQCKLDENLIYTGDFDEKTGYTYAKYLFENKINPDAILATDDLVAFGVVRYLLEKDIKIPDEVAVASFNNSILSRQFQIPITSVDIHADTLGEEAVKILIEYMQEGKVKRKIVPHTIHIRRSSSSKSSRF</sequence>
<dbReference type="CDD" id="cd06294">
    <property type="entry name" value="PBP1_MalR-like"/>
    <property type="match status" value="1"/>
</dbReference>
<dbReference type="SUPFAM" id="SSF53822">
    <property type="entry name" value="Periplasmic binding protein-like I"/>
    <property type="match status" value="1"/>
</dbReference>
<dbReference type="Pfam" id="PF00532">
    <property type="entry name" value="Peripla_BP_1"/>
    <property type="match status" value="1"/>
</dbReference>
<protein>
    <submittedName>
        <fullName evidence="5">LacI family transcriptional regulator</fullName>
    </submittedName>
</protein>
<keyword evidence="1" id="KW-0805">Transcription regulation</keyword>
<keyword evidence="2" id="KW-0238">DNA-binding</keyword>
<dbReference type="Proteomes" id="UP000298381">
    <property type="component" value="Unassembled WGS sequence"/>
</dbReference>
<feature type="domain" description="HTH lacI-type" evidence="4">
    <location>
        <begin position="7"/>
        <end position="61"/>
    </location>
</feature>
<organism evidence="5 6">
    <name type="scientific">Soehngenia longivitae</name>
    <dbReference type="NCBI Taxonomy" id="2562294"/>
    <lineage>
        <taxon>Bacteria</taxon>
        <taxon>Bacillati</taxon>
        <taxon>Bacillota</taxon>
        <taxon>Tissierellia</taxon>
        <taxon>Tissierellales</taxon>
        <taxon>Tissierellaceae</taxon>
        <taxon>Soehngenia</taxon>
    </lineage>
</organism>
<gene>
    <name evidence="5" type="ORF">E4100_07645</name>
</gene>
<dbReference type="InterPro" id="IPR028082">
    <property type="entry name" value="Peripla_BP_I"/>
</dbReference>
<comment type="caution">
    <text evidence="5">The sequence shown here is derived from an EMBL/GenBank/DDBJ whole genome shotgun (WGS) entry which is preliminary data.</text>
</comment>
<dbReference type="Gene3D" id="1.10.260.40">
    <property type="entry name" value="lambda repressor-like DNA-binding domains"/>
    <property type="match status" value="1"/>
</dbReference>
<dbReference type="Pfam" id="PF00356">
    <property type="entry name" value="LacI"/>
    <property type="match status" value="1"/>
</dbReference>
<dbReference type="PROSITE" id="PS50932">
    <property type="entry name" value="HTH_LACI_2"/>
    <property type="match status" value="1"/>
</dbReference>
<dbReference type="InterPro" id="IPR001761">
    <property type="entry name" value="Peripla_BP/Lac1_sug-bd_dom"/>
</dbReference>
<dbReference type="PANTHER" id="PTHR30146:SF109">
    <property type="entry name" value="HTH-TYPE TRANSCRIPTIONAL REGULATOR GALS"/>
    <property type="match status" value="1"/>
</dbReference>
<dbReference type="PANTHER" id="PTHR30146">
    <property type="entry name" value="LACI-RELATED TRANSCRIPTIONAL REPRESSOR"/>
    <property type="match status" value="1"/>
</dbReference>
<dbReference type="AlphaFoldDB" id="A0A4Z0D578"/>